<evidence type="ECO:0000256" key="1">
    <source>
        <dbReference type="SAM" id="MobiDB-lite"/>
    </source>
</evidence>
<evidence type="ECO:0000313" key="4">
    <source>
        <dbReference type="WBParaSite" id="TTAC_0000358001-mRNA-1"/>
    </source>
</evidence>
<dbReference type="EMBL" id="UYWX01002646">
    <property type="protein sequence ID" value="VDM22884.1"/>
    <property type="molecule type" value="Genomic_DNA"/>
</dbReference>
<gene>
    <name evidence="2" type="ORF">TTAC_LOCUS3566</name>
</gene>
<evidence type="ECO:0000313" key="3">
    <source>
        <dbReference type="Proteomes" id="UP000274429"/>
    </source>
</evidence>
<sequence>MSNELTRRHVNDRNNSAVEASSNFLYKFKQRQQSEVNASRTVRSSSLDKGSESLFKTVLMAFQRAETFPFSEAELQDKCLLLCIDDMGKKYLIRLLKNIFLYPEDTPAISHLSDKPIYQPTELRSDEEILRSRRQRKEKLMHRSIILIERTLRRNTPGQILNALGKLHLYADVERAAEHQDAEELNEIRRLARPHVLQRGITSFVCIFCRLECPSITTLQAHLISQKHHFLNLPALWLKAIEKARQYEIKGAMTTRTLKSVHPNDAQTANILTAGGQTQKKADEDQKRKERKEDDMLTLEDESRGSYDEAEDVGDMTTLKPTIAHFTTCLFCGKNVDSVEIYEGHSCTNQVGRLIGLRERESQVVRYCNFAHLVGLILAVHAVWELPFMCRARLKNVA</sequence>
<dbReference type="Proteomes" id="UP000274429">
    <property type="component" value="Unassembled WGS sequence"/>
</dbReference>
<dbReference type="WBParaSite" id="TTAC_0000358001-mRNA-1">
    <property type="protein sequence ID" value="TTAC_0000358001-mRNA-1"/>
    <property type="gene ID" value="TTAC_0000358001"/>
</dbReference>
<dbReference type="AlphaFoldDB" id="A0A0R3WS40"/>
<feature type="region of interest" description="Disordered" evidence="1">
    <location>
        <begin position="269"/>
        <end position="303"/>
    </location>
</feature>
<reference evidence="4" key="1">
    <citation type="submission" date="2017-02" db="UniProtKB">
        <authorList>
            <consortium name="WormBaseParasite"/>
        </authorList>
    </citation>
    <scope>IDENTIFICATION</scope>
</reference>
<reference evidence="2 3" key="2">
    <citation type="submission" date="2018-11" db="EMBL/GenBank/DDBJ databases">
        <authorList>
            <consortium name="Pathogen Informatics"/>
        </authorList>
    </citation>
    <scope>NUCLEOTIDE SEQUENCE [LARGE SCALE GENOMIC DNA]</scope>
</reference>
<name>A0A0R3WS40_HYDTA</name>
<evidence type="ECO:0000313" key="2">
    <source>
        <dbReference type="EMBL" id="VDM22884.1"/>
    </source>
</evidence>
<keyword evidence="3" id="KW-1185">Reference proteome</keyword>
<protein>
    <submittedName>
        <fullName evidence="4">C2H2-type domain-containing protein</fullName>
    </submittedName>
</protein>
<feature type="compositionally biased region" description="Basic and acidic residues" evidence="1">
    <location>
        <begin position="280"/>
        <end position="303"/>
    </location>
</feature>
<organism evidence="4">
    <name type="scientific">Hydatigena taeniaeformis</name>
    <name type="common">Feline tapeworm</name>
    <name type="synonym">Taenia taeniaeformis</name>
    <dbReference type="NCBI Taxonomy" id="6205"/>
    <lineage>
        <taxon>Eukaryota</taxon>
        <taxon>Metazoa</taxon>
        <taxon>Spiralia</taxon>
        <taxon>Lophotrochozoa</taxon>
        <taxon>Platyhelminthes</taxon>
        <taxon>Cestoda</taxon>
        <taxon>Eucestoda</taxon>
        <taxon>Cyclophyllidea</taxon>
        <taxon>Taeniidae</taxon>
        <taxon>Hydatigera</taxon>
    </lineage>
</organism>
<proteinExistence type="predicted"/>
<accession>A0A0R3WS40</accession>
<feature type="compositionally biased region" description="Polar residues" evidence="1">
    <location>
        <begin position="269"/>
        <end position="279"/>
    </location>
</feature>